<dbReference type="AlphaFoldDB" id="A0AAT9GX01"/>
<evidence type="ECO:0000256" key="1">
    <source>
        <dbReference type="ARBA" id="ARBA00004418"/>
    </source>
</evidence>
<dbReference type="Gene3D" id="1.50.10.100">
    <property type="entry name" value="Chondroitin AC/alginate lyase"/>
    <property type="match status" value="1"/>
</dbReference>
<feature type="domain" description="Heparin-sulfate lyase N-terminal" evidence="7">
    <location>
        <begin position="32"/>
        <end position="374"/>
    </location>
</feature>
<reference evidence="8" key="1">
    <citation type="submission" date="2024-05" db="EMBL/GenBank/DDBJ databases">
        <title>Whole-Genome Sequence of CFS9, a Potential Fish Probiotic Isolated from the Body Surface of Silurus asotus.</title>
        <authorList>
            <person name="Kojima M."/>
            <person name="Tobioka K."/>
            <person name="Yokota K."/>
            <person name="Nakatani H."/>
            <person name="Hori K."/>
            <person name="Tamaru Y."/>
            <person name="Okazaki F."/>
        </authorList>
    </citation>
    <scope>NUCLEOTIDE SEQUENCE</scope>
    <source>
        <strain evidence="8">CFS9</strain>
    </source>
</reference>
<keyword evidence="2 5" id="KW-0732">Signal</keyword>
<dbReference type="GO" id="GO:0042597">
    <property type="term" value="C:periplasmic space"/>
    <property type="evidence" value="ECO:0007669"/>
    <property type="project" value="UniProtKB-SubCell"/>
</dbReference>
<protein>
    <submittedName>
        <fullName evidence="8">Heparinase II/III family protein</fullName>
    </submittedName>
</protein>
<feature type="domain" description="Heparinase II/III-like C-terminal" evidence="6">
    <location>
        <begin position="387"/>
        <end position="589"/>
    </location>
</feature>
<sequence length="660" mass="76034">MKNLTKTITLLFLFTTFYFSHAQENPVNKESFNVVNLYYPGLEKVNQLYNSGKYDEAARALLTYYRERKNIKNPDFNVGDEARFRGKDIGKANQLKADNALLHQFQPHKGYGYFDYGTDINWDFWPVKDNEVRWQLHRVTWWQPMGMAYRSSADEKYAKEWIFQFRDWEKKNYLGRSKENDQIAWRPLEVSERIQSLPGTFNLFVVSAHFTPAFLMEFLNSFSKQTAYIPKNYSKEGNHLLFEAQRVLGAGASFPELKAAEEWRKSGIEILNREIKLQVLPDGMQWELSPIYHVACIDIFLKAYKSAKMAGVEKEFPESYSKTIEKMIVATANLSFPDYSTPMFGDSWTFDKNARIKQFLTWAKMFPENGLLHYFGTAGAEGKLPDYKSHALPDGGFYTFRNGWNEQSTVMIVKAGPSAEFHAQPDNGTFELWVKGRNFTPDTGCYIYSGDAEVTKMRNWFRQTKVHSTLTLDNQNMVITKAVENKWSTSKNLDILTYTNPSYTDLNHQRTVLFIDQKYFLILDQAIGKATGNLGVHFQLKEDSKPVFNKTNNSVTTTYEDGNNLLIQSLNTNKVALNEEEGKVSYQYAKEISRPAFVFEKAKTNGVTQSFITVVYPYEGNKPPEISLKLNTNNNFEKGILDLSLQINGKVNEVKTNLNN</sequence>
<gene>
    <name evidence="8" type="ORF">CFS9_03960</name>
</gene>
<dbReference type="NCBIfam" id="NF045573">
    <property type="entry name" value="Hepsulflyase_CFB"/>
    <property type="match status" value="1"/>
</dbReference>
<dbReference type="InterPro" id="IPR012480">
    <property type="entry name" value="Hepar_II_III_C"/>
</dbReference>
<dbReference type="PANTHER" id="PTHR39210">
    <property type="entry name" value="HEPARIN-SULFATE LYASE"/>
    <property type="match status" value="1"/>
</dbReference>
<keyword evidence="3" id="KW-0574">Periplasm</keyword>
<evidence type="ECO:0000256" key="4">
    <source>
        <dbReference type="ARBA" id="ARBA00023239"/>
    </source>
</evidence>
<name>A0AAT9GX01_9FLAO</name>
<dbReference type="Gene3D" id="2.70.98.70">
    <property type="match status" value="1"/>
</dbReference>
<dbReference type="InterPro" id="IPR054646">
    <property type="entry name" value="HepC"/>
</dbReference>
<dbReference type="Pfam" id="PF16889">
    <property type="entry name" value="Hepar_II_III_N"/>
    <property type="match status" value="1"/>
</dbReference>
<dbReference type="PANTHER" id="PTHR39210:SF1">
    <property type="entry name" value="HEPARIN-SULFATE LYASE"/>
    <property type="match status" value="1"/>
</dbReference>
<dbReference type="InterPro" id="IPR008929">
    <property type="entry name" value="Chondroitin_lyas"/>
</dbReference>
<dbReference type="Pfam" id="PF07940">
    <property type="entry name" value="Hepar_II_III_C"/>
    <property type="match status" value="1"/>
</dbReference>
<proteinExistence type="predicted"/>
<evidence type="ECO:0000256" key="2">
    <source>
        <dbReference type="ARBA" id="ARBA00022729"/>
    </source>
</evidence>
<evidence type="ECO:0000259" key="6">
    <source>
        <dbReference type="Pfam" id="PF07940"/>
    </source>
</evidence>
<evidence type="ECO:0000256" key="3">
    <source>
        <dbReference type="ARBA" id="ARBA00022764"/>
    </source>
</evidence>
<evidence type="ECO:0000259" key="7">
    <source>
        <dbReference type="Pfam" id="PF16889"/>
    </source>
</evidence>
<dbReference type="SUPFAM" id="SSF48230">
    <property type="entry name" value="Chondroitin AC/alginate lyase"/>
    <property type="match status" value="1"/>
</dbReference>
<feature type="chain" id="PRO_5043681036" evidence="5">
    <location>
        <begin position="23"/>
        <end position="660"/>
    </location>
</feature>
<evidence type="ECO:0000313" key="8">
    <source>
        <dbReference type="EMBL" id="BFM41755.1"/>
    </source>
</evidence>
<accession>A0AAT9GX01</accession>
<comment type="subcellular location">
    <subcellularLocation>
        <location evidence="1">Periplasm</location>
    </subcellularLocation>
</comment>
<evidence type="ECO:0000256" key="5">
    <source>
        <dbReference type="SAM" id="SignalP"/>
    </source>
</evidence>
<organism evidence="8">
    <name type="scientific">Flavobacterium sp. CFS9</name>
    <dbReference type="NCBI Taxonomy" id="3143118"/>
    <lineage>
        <taxon>Bacteria</taxon>
        <taxon>Pseudomonadati</taxon>
        <taxon>Bacteroidota</taxon>
        <taxon>Flavobacteriia</taxon>
        <taxon>Flavobacteriales</taxon>
        <taxon>Flavobacteriaceae</taxon>
        <taxon>Flavobacterium</taxon>
    </lineage>
</organism>
<keyword evidence="4" id="KW-0456">Lyase</keyword>
<feature type="signal peptide" evidence="5">
    <location>
        <begin position="1"/>
        <end position="22"/>
    </location>
</feature>
<dbReference type="RefSeq" id="WP_369617007.1">
    <property type="nucleotide sequence ID" value="NZ_AP031573.1"/>
</dbReference>
<dbReference type="InterPro" id="IPR031680">
    <property type="entry name" value="Hepar_II_III_N"/>
</dbReference>
<dbReference type="EMBL" id="AP031573">
    <property type="protein sequence ID" value="BFM41755.1"/>
    <property type="molecule type" value="Genomic_DNA"/>
</dbReference>
<dbReference type="GO" id="GO:0016829">
    <property type="term" value="F:lyase activity"/>
    <property type="evidence" value="ECO:0007669"/>
    <property type="project" value="UniProtKB-KW"/>
</dbReference>